<feature type="region of interest" description="Disordered" evidence="1">
    <location>
        <begin position="1"/>
        <end position="71"/>
    </location>
</feature>
<dbReference type="OrthoDB" id="3596604at2759"/>
<dbReference type="EMBL" id="JAGMWT010000017">
    <property type="protein sequence ID" value="KAH7114487.1"/>
    <property type="molecule type" value="Genomic_DNA"/>
</dbReference>
<feature type="transmembrane region" description="Helical" evidence="2">
    <location>
        <begin position="176"/>
        <end position="195"/>
    </location>
</feature>
<protein>
    <submittedName>
        <fullName evidence="3">Uncharacterized protein</fullName>
    </submittedName>
</protein>
<keyword evidence="2" id="KW-0812">Transmembrane</keyword>
<keyword evidence="2" id="KW-1133">Transmembrane helix</keyword>
<evidence type="ECO:0000256" key="1">
    <source>
        <dbReference type="SAM" id="MobiDB-lite"/>
    </source>
</evidence>
<name>A0A9P9D8N8_9PLEO</name>
<sequence>MDGSDDANVAKPFSGAGKRRESNNSIRDERDFEFRVSRGDTQRGTRQDSDDDHHAPDSPPSKPYDPPIGHHESDIALQQVDEPHSYDSGYLRSPDILKGEYASIAGGTLRDDSDQQSLLQSGKKYDHRETRLFLLKTGFYRFAITFMFCALIALSLKSYQGFEKPRVIGKPSVRLFNSIMIGLSLGLGLNLASSLKRYGVILRWSLLSKRYISLETFDLILGLETLTKVGKLMIISLPGIKKIKFLRTWPWFRDARDDGTRLTWIACLLWIFINIGAQVLVASLSLFWPVDPSNAFPLMTTGSVMTSDLTRWAADSLNKPERNVTTMESAWFYGNEAAGYPIFNANETMQDLTTLSGPPYYRLNGSGHFEYRFVNRNPEHQFTQYKVTSRKIEVKATCTQLEVYEDAKQGKGDESDEWIILGRPKGVQSNWTKYSMPSITTGSITWIGAYHEFCGPRCTNYTVYQDNDNIDIRVPALFLCNNTFSEVTGGEKDYTNLTPQDRDALYGADKIPNNQFFRIGAGAMAWTGYIEDDWDERQARSYTRGSKWSPYHEIKTNEVEDLLARFSIGAIAAFDDHGMRYTVANQRSRPVQGQIVSVDWLWILTLLGAICVIQLGALIALILFANKSIIRDESFFSLAMLLRPVVNRIGEEGMNLTGDEIKKHRKLQWKRIRYDYKDGDKGTPNHVTIHIQGRDTWESRRSWTPGYYN</sequence>
<reference evidence="3" key="1">
    <citation type="journal article" date="2021" name="Nat. Commun.">
        <title>Genetic determinants of endophytism in the Arabidopsis root mycobiome.</title>
        <authorList>
            <person name="Mesny F."/>
            <person name="Miyauchi S."/>
            <person name="Thiergart T."/>
            <person name="Pickel B."/>
            <person name="Atanasova L."/>
            <person name="Karlsson M."/>
            <person name="Huettel B."/>
            <person name="Barry K.W."/>
            <person name="Haridas S."/>
            <person name="Chen C."/>
            <person name="Bauer D."/>
            <person name="Andreopoulos W."/>
            <person name="Pangilinan J."/>
            <person name="LaButti K."/>
            <person name="Riley R."/>
            <person name="Lipzen A."/>
            <person name="Clum A."/>
            <person name="Drula E."/>
            <person name="Henrissat B."/>
            <person name="Kohler A."/>
            <person name="Grigoriev I.V."/>
            <person name="Martin F.M."/>
            <person name="Hacquard S."/>
        </authorList>
    </citation>
    <scope>NUCLEOTIDE SEQUENCE</scope>
    <source>
        <strain evidence="3">MPI-CAGE-CH-0243</strain>
    </source>
</reference>
<evidence type="ECO:0000256" key="2">
    <source>
        <dbReference type="SAM" id="Phobius"/>
    </source>
</evidence>
<feature type="transmembrane region" description="Helical" evidence="2">
    <location>
        <begin position="600"/>
        <end position="625"/>
    </location>
</feature>
<dbReference type="Proteomes" id="UP000700596">
    <property type="component" value="Unassembled WGS sequence"/>
</dbReference>
<feature type="compositionally biased region" description="Basic and acidic residues" evidence="1">
    <location>
        <begin position="18"/>
        <end position="56"/>
    </location>
</feature>
<keyword evidence="4" id="KW-1185">Reference proteome</keyword>
<organism evidence="3 4">
    <name type="scientific">Dendryphion nanum</name>
    <dbReference type="NCBI Taxonomy" id="256645"/>
    <lineage>
        <taxon>Eukaryota</taxon>
        <taxon>Fungi</taxon>
        <taxon>Dikarya</taxon>
        <taxon>Ascomycota</taxon>
        <taxon>Pezizomycotina</taxon>
        <taxon>Dothideomycetes</taxon>
        <taxon>Pleosporomycetidae</taxon>
        <taxon>Pleosporales</taxon>
        <taxon>Torulaceae</taxon>
        <taxon>Dendryphion</taxon>
    </lineage>
</organism>
<gene>
    <name evidence="3" type="ORF">B0J11DRAFT_137323</name>
</gene>
<feature type="compositionally biased region" description="Pro residues" evidence="1">
    <location>
        <begin position="57"/>
        <end position="66"/>
    </location>
</feature>
<keyword evidence="2" id="KW-0472">Membrane</keyword>
<proteinExistence type="predicted"/>
<dbReference type="AlphaFoldDB" id="A0A9P9D8N8"/>
<evidence type="ECO:0000313" key="4">
    <source>
        <dbReference type="Proteomes" id="UP000700596"/>
    </source>
</evidence>
<feature type="transmembrane region" description="Helical" evidence="2">
    <location>
        <begin position="138"/>
        <end position="156"/>
    </location>
</feature>
<evidence type="ECO:0000313" key="3">
    <source>
        <dbReference type="EMBL" id="KAH7114487.1"/>
    </source>
</evidence>
<accession>A0A9P9D8N8</accession>
<feature type="transmembrane region" description="Helical" evidence="2">
    <location>
        <begin position="262"/>
        <end position="288"/>
    </location>
</feature>
<comment type="caution">
    <text evidence="3">The sequence shown here is derived from an EMBL/GenBank/DDBJ whole genome shotgun (WGS) entry which is preliminary data.</text>
</comment>